<keyword evidence="3" id="KW-1185">Reference proteome</keyword>
<evidence type="ECO:0000313" key="3">
    <source>
        <dbReference type="Proteomes" id="UP000596387"/>
    </source>
</evidence>
<gene>
    <name evidence="2" type="ORF">GQA70_15925</name>
</gene>
<proteinExistence type="predicted"/>
<evidence type="ECO:0000259" key="1">
    <source>
        <dbReference type="Pfam" id="PF13474"/>
    </source>
</evidence>
<organism evidence="2 3">
    <name type="scientific">Ponticoccus alexandrii</name>
    <dbReference type="NCBI Taxonomy" id="1943633"/>
    <lineage>
        <taxon>Bacteria</taxon>
        <taxon>Pseudomonadati</taxon>
        <taxon>Pseudomonadota</taxon>
        <taxon>Alphaproteobacteria</taxon>
        <taxon>Rhodobacterales</taxon>
        <taxon>Roseobacteraceae</taxon>
        <taxon>Ponticoccus</taxon>
    </lineage>
</organism>
<dbReference type="InterPro" id="IPR037401">
    <property type="entry name" value="SnoaL-like"/>
</dbReference>
<name>A0ABX7FAU6_9RHOB</name>
<dbReference type="EMBL" id="CP047166">
    <property type="protein sequence ID" value="QRF67665.1"/>
    <property type="molecule type" value="Genomic_DNA"/>
</dbReference>
<accession>A0ABX7FAU6</accession>
<reference evidence="2 3" key="1">
    <citation type="submission" date="2019-12" db="EMBL/GenBank/DDBJ databases">
        <title>Complete Genome Sequence of a Quorum-Sensing Bacterium,Rhodobacteraceae bacterium C31, Isolated from a marine microalgae symbiotic bacteria.</title>
        <authorList>
            <person name="Zhang Y."/>
        </authorList>
    </citation>
    <scope>NUCLEOTIDE SEQUENCE [LARGE SCALE GENOMIC DNA]</scope>
    <source>
        <strain evidence="2 3">C31</strain>
    </source>
</reference>
<dbReference type="RefSeq" id="WP_023849546.1">
    <property type="nucleotide sequence ID" value="NZ_CP047166.1"/>
</dbReference>
<evidence type="ECO:0000313" key="2">
    <source>
        <dbReference type="EMBL" id="QRF67665.1"/>
    </source>
</evidence>
<dbReference type="Gene3D" id="3.10.450.50">
    <property type="match status" value="1"/>
</dbReference>
<protein>
    <submittedName>
        <fullName evidence="2">DUF4440 domain-containing protein</fullName>
    </submittedName>
</protein>
<dbReference type="SUPFAM" id="SSF54427">
    <property type="entry name" value="NTF2-like"/>
    <property type="match status" value="1"/>
</dbReference>
<dbReference type="Proteomes" id="UP000596387">
    <property type="component" value="Chromosome"/>
</dbReference>
<feature type="domain" description="SnoaL-like" evidence="1">
    <location>
        <begin position="43"/>
        <end position="136"/>
    </location>
</feature>
<dbReference type="Pfam" id="PF13474">
    <property type="entry name" value="SnoaL_3"/>
    <property type="match status" value="1"/>
</dbReference>
<sequence>MTTTFEVQTFTEFMKAREDAARAYVTGRPDLVLDLSATSGPASFFDPSGRVVTGADAVNKANRDGARSFGPGGKTFFEVLDQGEADGMAYWSGYQVAEVMLDGATEPQAMRLRITEIFRAGEDGWKMIHRHASPAAEG</sequence>
<dbReference type="InterPro" id="IPR032710">
    <property type="entry name" value="NTF2-like_dom_sf"/>
</dbReference>